<dbReference type="SUPFAM" id="SSF53474">
    <property type="entry name" value="alpha/beta-Hydrolases"/>
    <property type="match status" value="1"/>
</dbReference>
<evidence type="ECO:0000313" key="7">
    <source>
        <dbReference type="Proteomes" id="UP000480178"/>
    </source>
</evidence>
<reference evidence="6 7" key="1">
    <citation type="submission" date="2020-01" db="EMBL/GenBank/DDBJ databases">
        <authorList>
            <person name="Kim M.K."/>
        </authorList>
    </citation>
    <scope>NUCLEOTIDE SEQUENCE [LARGE SCALE GENOMIC DNA]</scope>
    <source>
        <strain evidence="6 7">172606-1</strain>
    </source>
</reference>
<dbReference type="Gene3D" id="3.40.50.1820">
    <property type="entry name" value="alpha/beta hydrolase"/>
    <property type="match status" value="1"/>
</dbReference>
<feature type="domain" description="4-O-methyl-glucuronoyl methylesterase-like" evidence="5">
    <location>
        <begin position="221"/>
        <end position="367"/>
    </location>
</feature>
<dbReference type="Pfam" id="PF22244">
    <property type="entry name" value="GCE_fung"/>
    <property type="match status" value="1"/>
</dbReference>
<evidence type="ECO:0000313" key="6">
    <source>
        <dbReference type="EMBL" id="QHT72266.1"/>
    </source>
</evidence>
<keyword evidence="7" id="KW-1185">Reference proteome</keyword>
<keyword evidence="2 4" id="KW-0732">Signal</keyword>
<evidence type="ECO:0000256" key="2">
    <source>
        <dbReference type="ARBA" id="ARBA00022729"/>
    </source>
</evidence>
<dbReference type="GO" id="GO:0052689">
    <property type="term" value="F:carboxylic ester hydrolase activity"/>
    <property type="evidence" value="ECO:0007669"/>
    <property type="project" value="UniProtKB-KW"/>
</dbReference>
<protein>
    <submittedName>
        <fullName evidence="6">Acetylxylan esterase</fullName>
    </submittedName>
</protein>
<dbReference type="InterPro" id="IPR054579">
    <property type="entry name" value="GCE-like_dom"/>
</dbReference>
<keyword evidence="1" id="KW-0719">Serine esterase</keyword>
<evidence type="ECO:0000256" key="3">
    <source>
        <dbReference type="ARBA" id="ARBA00022801"/>
    </source>
</evidence>
<dbReference type="EMBL" id="CP048222">
    <property type="protein sequence ID" value="QHT72266.1"/>
    <property type="molecule type" value="Genomic_DNA"/>
</dbReference>
<evidence type="ECO:0000256" key="4">
    <source>
        <dbReference type="SAM" id="SignalP"/>
    </source>
</evidence>
<gene>
    <name evidence="6" type="ORF">GXP67_34620</name>
</gene>
<sequence>MALYTLGINFCFLPASAQMPANYDEDKIKPYQLPDPLRMENGKTVTSSKQWEKQRIAILNLFKTHVYGAMPGKVAGLTFRTLSVDSMALDGKAIRKQIAVIFGKDANSPKMEVLLYLPVEAKSPVPVFAGLNFYGNQTVHTDPGINLPTGWIANGPTGVENNIANVASRGFQTERWQLEELISRGYGLATAYYGDLEPDHAEGWKTGIRTTLAKSLGLQAQEWSAIGAWAWGLSRMMDYLETEPLVNARQVALTGHSRLGKAALWAAANDTRFAIVISNNSGEGGAALARRNYGETVEVINTSFPHWFVAKFKEYNKDPNQLPVDQHMLLALMAPRPLYVASAVEDQWADPKGEFLGAKHAEPVYQLFNKKGLGVVQMPDVNQPVGDVVAYHIRSGKHDINAYDWQQYLNFADRHFNNPAK</sequence>
<evidence type="ECO:0000256" key="1">
    <source>
        <dbReference type="ARBA" id="ARBA00022487"/>
    </source>
</evidence>
<dbReference type="InterPro" id="IPR029058">
    <property type="entry name" value="AB_hydrolase_fold"/>
</dbReference>
<feature type="signal peptide" evidence="4">
    <location>
        <begin position="1"/>
        <end position="17"/>
    </location>
</feature>
<organism evidence="6 7">
    <name type="scientific">Rhodocytophaga rosea</name>
    <dbReference type="NCBI Taxonomy" id="2704465"/>
    <lineage>
        <taxon>Bacteria</taxon>
        <taxon>Pseudomonadati</taxon>
        <taxon>Bacteroidota</taxon>
        <taxon>Cytophagia</taxon>
        <taxon>Cytophagales</taxon>
        <taxon>Rhodocytophagaceae</taxon>
        <taxon>Rhodocytophaga</taxon>
    </lineage>
</organism>
<dbReference type="KEGG" id="rhoz:GXP67_34620"/>
<evidence type="ECO:0000259" key="5">
    <source>
        <dbReference type="Pfam" id="PF22244"/>
    </source>
</evidence>
<dbReference type="AlphaFoldDB" id="A0A6C0GW77"/>
<dbReference type="Proteomes" id="UP000480178">
    <property type="component" value="Chromosome"/>
</dbReference>
<name>A0A6C0GW77_9BACT</name>
<keyword evidence="3" id="KW-0378">Hydrolase</keyword>
<accession>A0A6C0GW77</accession>
<proteinExistence type="predicted"/>
<feature type="chain" id="PRO_5025369297" evidence="4">
    <location>
        <begin position="18"/>
        <end position="421"/>
    </location>
</feature>